<dbReference type="SUPFAM" id="SSF53092">
    <property type="entry name" value="Creatinase/prolidase N-terminal domain"/>
    <property type="match status" value="1"/>
</dbReference>
<sequence length="419" mass="44669">MTTRRDILQYGALGVAAGAVPYGVAGTAKAASDSPAPGAITIPPPITNEERAARISAAQGMMQAHNMAGIVVEAGTSMMYFSGLGWGRGSRLTALVIPADSDPVVITPAFEASKLAELMVMPMEVRTWDEHESPTALIASVFEGQPSERSIGLERTVRHFVADGLKKDGGGREVVSATPIVASLRQIKSAQEIALMQAANDITMAAYREVYPQVQAGMVGSEIGAMMNEVTLALGAQPTFSSAQVGEASAYPHGSKKVYEVARGEVILMDCGCDVHGYKSDISRTWVHGEANAEQTRVWNIVRKGQDIVMEMAQVGGSFGAIDDAVRAYYESEGFGPDYKTPGLSHRTGHGIGMDIHEDQFVVRGNETPIAAGMCFSNEPGIYLPGKFGVRSEDCIYMTDAGPKLFSERSISIENPMNL</sequence>
<dbReference type="AlphaFoldDB" id="A0A074M7L9"/>
<dbReference type="GO" id="GO:0046872">
    <property type="term" value="F:metal ion binding"/>
    <property type="evidence" value="ECO:0007669"/>
    <property type="project" value="UniProtKB-KW"/>
</dbReference>
<evidence type="ECO:0000256" key="1">
    <source>
        <dbReference type="ARBA" id="ARBA00022670"/>
    </source>
</evidence>
<evidence type="ECO:0000313" key="9">
    <source>
        <dbReference type="Proteomes" id="UP000027647"/>
    </source>
</evidence>
<dbReference type="PANTHER" id="PTHR46112:SF3">
    <property type="entry name" value="AMINOPEPTIDASE YPDF"/>
    <property type="match status" value="1"/>
</dbReference>
<evidence type="ECO:0000256" key="2">
    <source>
        <dbReference type="ARBA" id="ARBA00022723"/>
    </source>
</evidence>
<evidence type="ECO:0000256" key="4">
    <source>
        <dbReference type="ARBA" id="ARBA00023049"/>
    </source>
</evidence>
<dbReference type="InterPro" id="IPR036005">
    <property type="entry name" value="Creatinase/aminopeptidase-like"/>
</dbReference>
<dbReference type="InterPro" id="IPR029149">
    <property type="entry name" value="Creatin/AminoP/Spt16_N"/>
</dbReference>
<dbReference type="Gene3D" id="3.40.350.10">
    <property type="entry name" value="Creatinase/prolidase N-terminal domain"/>
    <property type="match status" value="1"/>
</dbReference>
<protein>
    <submittedName>
        <fullName evidence="8">Peptidase</fullName>
    </submittedName>
</protein>
<evidence type="ECO:0000259" key="7">
    <source>
        <dbReference type="Pfam" id="PF01321"/>
    </source>
</evidence>
<dbReference type="PROSITE" id="PS51318">
    <property type="entry name" value="TAT"/>
    <property type="match status" value="1"/>
</dbReference>
<proteinExistence type="inferred from homology"/>
<dbReference type="Gene3D" id="3.90.230.10">
    <property type="entry name" value="Creatinase/methionine aminopeptidase superfamily"/>
    <property type="match status" value="1"/>
</dbReference>
<dbReference type="InterPro" id="IPR000994">
    <property type="entry name" value="Pept_M24"/>
</dbReference>
<dbReference type="PANTHER" id="PTHR46112">
    <property type="entry name" value="AMINOPEPTIDASE"/>
    <property type="match status" value="1"/>
</dbReference>
<comment type="caution">
    <text evidence="8">The sequence shown here is derived from an EMBL/GenBank/DDBJ whole genome shotgun (WGS) entry which is preliminary data.</text>
</comment>
<name>A0A074M7L9_ERYLO</name>
<dbReference type="GO" id="GO:0008237">
    <property type="term" value="F:metallopeptidase activity"/>
    <property type="evidence" value="ECO:0007669"/>
    <property type="project" value="UniProtKB-KW"/>
</dbReference>
<dbReference type="PROSITE" id="PS00491">
    <property type="entry name" value="PROLINE_PEPTIDASE"/>
    <property type="match status" value="1"/>
</dbReference>
<feature type="domain" description="Creatinase N-terminal" evidence="7">
    <location>
        <begin position="54"/>
        <end position="187"/>
    </location>
</feature>
<reference evidence="8 9" key="1">
    <citation type="submission" date="2014-04" db="EMBL/GenBank/DDBJ databases">
        <title>A comprehensive comparison of genomes of Erythrobacter spp. strains.</title>
        <authorList>
            <person name="Zheng Q."/>
        </authorList>
    </citation>
    <scope>NUCLEOTIDE SEQUENCE [LARGE SCALE GENOMIC DNA]</scope>
    <source>
        <strain evidence="8 9">DSM 6997</strain>
    </source>
</reference>
<keyword evidence="1" id="KW-0645">Protease</keyword>
<accession>A0A074M7L9</accession>
<dbReference type="GO" id="GO:0006508">
    <property type="term" value="P:proteolysis"/>
    <property type="evidence" value="ECO:0007669"/>
    <property type="project" value="UniProtKB-KW"/>
</dbReference>
<evidence type="ECO:0000256" key="3">
    <source>
        <dbReference type="ARBA" id="ARBA00022801"/>
    </source>
</evidence>
<gene>
    <name evidence="8" type="ORF">EH31_14810</name>
</gene>
<dbReference type="InterPro" id="IPR050659">
    <property type="entry name" value="Peptidase_M24B"/>
</dbReference>
<dbReference type="InterPro" id="IPR006311">
    <property type="entry name" value="TAT_signal"/>
</dbReference>
<evidence type="ECO:0000256" key="5">
    <source>
        <dbReference type="RuleBase" id="RU000590"/>
    </source>
</evidence>
<evidence type="ECO:0000313" key="8">
    <source>
        <dbReference type="EMBL" id="KEO88710.1"/>
    </source>
</evidence>
<dbReference type="InterPro" id="IPR000587">
    <property type="entry name" value="Creatinase_N"/>
</dbReference>
<keyword evidence="9" id="KW-1185">Reference proteome</keyword>
<dbReference type="STRING" id="1044.EH31_14810"/>
<feature type="domain" description="Peptidase M24" evidence="6">
    <location>
        <begin position="195"/>
        <end position="400"/>
    </location>
</feature>
<keyword evidence="2 5" id="KW-0479">Metal-binding</keyword>
<dbReference type="Pfam" id="PF00557">
    <property type="entry name" value="Peptidase_M24"/>
    <property type="match status" value="1"/>
</dbReference>
<comment type="similarity">
    <text evidence="5">Belongs to the peptidase M24B family.</text>
</comment>
<dbReference type="InterPro" id="IPR001131">
    <property type="entry name" value="Peptidase_M24B_aminopep-P_CS"/>
</dbReference>
<evidence type="ECO:0000259" key="6">
    <source>
        <dbReference type="Pfam" id="PF00557"/>
    </source>
</evidence>
<keyword evidence="3" id="KW-0378">Hydrolase</keyword>
<dbReference type="EMBL" id="JMIW01000007">
    <property type="protein sequence ID" value="KEO88710.1"/>
    <property type="molecule type" value="Genomic_DNA"/>
</dbReference>
<dbReference type="Proteomes" id="UP000027647">
    <property type="component" value="Unassembled WGS sequence"/>
</dbReference>
<keyword evidence="4" id="KW-0482">Metalloprotease</keyword>
<organism evidence="8 9">
    <name type="scientific">Erythrobacter longus</name>
    <dbReference type="NCBI Taxonomy" id="1044"/>
    <lineage>
        <taxon>Bacteria</taxon>
        <taxon>Pseudomonadati</taxon>
        <taxon>Pseudomonadota</taxon>
        <taxon>Alphaproteobacteria</taxon>
        <taxon>Sphingomonadales</taxon>
        <taxon>Erythrobacteraceae</taxon>
        <taxon>Erythrobacter/Porphyrobacter group</taxon>
        <taxon>Erythrobacter</taxon>
    </lineage>
</organism>
<dbReference type="eggNOG" id="COG0006">
    <property type="taxonomic scope" value="Bacteria"/>
</dbReference>
<dbReference type="RefSeq" id="WP_034961429.1">
    <property type="nucleotide sequence ID" value="NZ_JMIW01000007.1"/>
</dbReference>
<dbReference type="Pfam" id="PF01321">
    <property type="entry name" value="Creatinase_N"/>
    <property type="match status" value="1"/>
</dbReference>
<dbReference type="OrthoDB" id="9761809at2"/>
<dbReference type="SUPFAM" id="SSF55920">
    <property type="entry name" value="Creatinase/aminopeptidase"/>
    <property type="match status" value="1"/>
</dbReference>